<comment type="caution">
    <text evidence="2">The sequence shown here is derived from an EMBL/GenBank/DDBJ whole genome shotgun (WGS) entry which is preliminary data.</text>
</comment>
<evidence type="ECO:0000313" key="2">
    <source>
        <dbReference type="EMBL" id="MCV7224494.1"/>
    </source>
</evidence>
<keyword evidence="1" id="KW-0472">Membrane</keyword>
<feature type="transmembrane region" description="Helical" evidence="1">
    <location>
        <begin position="351"/>
        <end position="374"/>
    </location>
</feature>
<dbReference type="RefSeq" id="WP_264065225.1">
    <property type="nucleotide sequence ID" value="NZ_JACKTY010000004.1"/>
</dbReference>
<reference evidence="2 3" key="1">
    <citation type="journal article" date="2022" name="BMC Genomics">
        <title>Comparative genome analysis of mycobacteria focusing on tRNA and non-coding RNA.</title>
        <authorList>
            <person name="Behra P.R.K."/>
            <person name="Pettersson B.M.F."/>
            <person name="Ramesh M."/>
            <person name="Das S."/>
            <person name="Dasgupta S."/>
            <person name="Kirsebom L.A."/>
        </authorList>
    </citation>
    <scope>NUCLEOTIDE SEQUENCE [LARGE SCALE GENOMIC DNA]</scope>
    <source>
        <strain evidence="2 3">DSM 44078</strain>
    </source>
</reference>
<name>A0ABT3C4V6_9MYCO</name>
<keyword evidence="1" id="KW-1133">Transmembrane helix</keyword>
<proteinExistence type="predicted"/>
<protein>
    <submittedName>
        <fullName evidence="2">ABC transporter permease</fullName>
    </submittedName>
</protein>
<keyword evidence="3" id="KW-1185">Reference proteome</keyword>
<feature type="transmembrane region" description="Helical" evidence="1">
    <location>
        <begin position="169"/>
        <end position="189"/>
    </location>
</feature>
<feature type="transmembrane region" description="Helical" evidence="1">
    <location>
        <begin position="276"/>
        <end position="296"/>
    </location>
</feature>
<organism evidence="2 3">
    <name type="scientific">Mycolicibacterium komossense</name>
    <dbReference type="NCBI Taxonomy" id="1779"/>
    <lineage>
        <taxon>Bacteria</taxon>
        <taxon>Bacillati</taxon>
        <taxon>Actinomycetota</taxon>
        <taxon>Actinomycetes</taxon>
        <taxon>Mycobacteriales</taxon>
        <taxon>Mycobacteriaceae</taxon>
        <taxon>Mycolicibacterium</taxon>
    </lineage>
</organism>
<gene>
    <name evidence="2" type="ORF">H7J73_00335</name>
</gene>
<accession>A0ABT3C4V6</accession>
<evidence type="ECO:0000313" key="3">
    <source>
        <dbReference type="Proteomes" id="UP001526201"/>
    </source>
</evidence>
<dbReference type="EMBL" id="JACKTY010000004">
    <property type="protein sequence ID" value="MCV7224494.1"/>
    <property type="molecule type" value="Genomic_DNA"/>
</dbReference>
<feature type="transmembrane region" description="Helical" evidence="1">
    <location>
        <begin position="243"/>
        <end position="264"/>
    </location>
</feature>
<keyword evidence="1" id="KW-0812">Transmembrane</keyword>
<feature type="transmembrane region" description="Helical" evidence="1">
    <location>
        <begin position="308"/>
        <end position="331"/>
    </location>
</feature>
<feature type="transmembrane region" description="Helical" evidence="1">
    <location>
        <begin position="201"/>
        <end position="222"/>
    </location>
</feature>
<evidence type="ECO:0000256" key="1">
    <source>
        <dbReference type="SAM" id="Phobius"/>
    </source>
</evidence>
<sequence>MTSEADPSAAASAALEELRSLVGELARIDAAVAAAQWDDGSALAAVVAGARSQLIAAEAAVIGDIGVAGASPHWRARAHDYLRGVADIGAASASVSADADALVAVGLARVAVAEAILAVAEANRLTADTAVRPAGRRDVFGGVGTALRDLGARIRDEVRHVWADKPRSILIRLVITLAVSLSLVAFYEISGFADYDAPRLTLYLFSAVVGSVVCTNALCFEAERVRSALATGERLWRLLVSKNLAMAALVTAAGLPVVVLLAVAGFGNPAALVDQLITMVFIWLGVGNVLSVVYPIRHEPLSARFGDGTWLPYLFSFAISYGVGLTVNLMIYWRLWARQTAAAEMKGGTWAAFAMVLASAVILWLLLTVLAVACSREPRLRRVLSREMVVYRKARSAD</sequence>
<dbReference type="Proteomes" id="UP001526201">
    <property type="component" value="Unassembled WGS sequence"/>
</dbReference>